<sequence length="605" mass="64776">MWHFYVCFLLLALTSSTGGVFHRDVSAIADLNFDFIVVGGGTAGSVIANRLTENPNFQVLVIEAGPSNQNVLNSQVPFDAFSLGNTRFDWNFTSTPQSGLGGRIVPYTRGHILGGSSSINSMFYTRGSSDDYDRLARISGDSGWSWDNLQPYIRRNEKWTKPADQHDTDGQFDPAVHGFSGMTFVSLPGFPQEIDDRVIKTTHQLNHEFPFNRDMNSGTPLGLGWLQSTIGGGTRSSAATSYLSANATQRSNLHILLETRVTRILSTTRDQLSMRAVEVLSSSGTLTVANASKEVILSAGTIGTPTILLHSGVGNKEELEQLGITSILNLPDVGRNLTDQPVISVNWATTSQSPFDGLLTNTTLEAQELAVWQTNRTGPLVTVGINHVAWLRLPDNSPILNEFLDPSAGPNTPHIELAIGSGMASFFPGHFVGVGAATVTPLSSQSSDAPLPNSPDEFSTGGTVKLGSSDILAGPLIDPAMLSSKFDVQALREAIKSAKRFFAAPAWKDFVLGVVGPVANATTDQELEDFVRSTAFPSGHVVGTAAISAQGAPHGVVDPDLRLKHVSGVRIVDASVLPFVTCGHTQAPVYIIAERAADLIKNDWK</sequence>
<evidence type="ECO:0000256" key="15">
    <source>
        <dbReference type="PIRSR" id="PIRSR000137-1"/>
    </source>
</evidence>
<evidence type="ECO:0000256" key="11">
    <source>
        <dbReference type="ARBA" id="ARBA00034010"/>
    </source>
</evidence>
<dbReference type="InterPro" id="IPR007867">
    <property type="entry name" value="GMC_OxRtase_C"/>
</dbReference>
<comment type="catalytic activity">
    <reaction evidence="10">
        <text>pyranose + acceptor = pyranos-2-ulose + reduced acceptor.</text>
        <dbReference type="EC" id="1.1.99.29"/>
    </reaction>
</comment>
<evidence type="ECO:0000256" key="14">
    <source>
        <dbReference type="ARBA" id="ARBA00034059"/>
    </source>
</evidence>
<evidence type="ECO:0000256" key="13">
    <source>
        <dbReference type="ARBA" id="ARBA00034050"/>
    </source>
</evidence>
<feature type="signal peptide" evidence="18">
    <location>
        <begin position="1"/>
        <end position="19"/>
    </location>
</feature>
<feature type="chain" id="PRO_5034156381" description="pyranose dehydrogenase (acceptor)" evidence="18">
    <location>
        <begin position="20"/>
        <end position="605"/>
    </location>
</feature>
<keyword evidence="8 16" id="KW-0274">FAD</keyword>
<comment type="subunit">
    <text evidence="4">Monomer.</text>
</comment>
<evidence type="ECO:0000313" key="21">
    <source>
        <dbReference type="Proteomes" id="UP000559027"/>
    </source>
</evidence>
<comment type="catalytic activity">
    <reaction evidence="14">
        <text>a pyranoside + acceptor = a pyranosid-3,4-diulose + reduced acceptor.</text>
        <dbReference type="EC" id="1.1.99.29"/>
    </reaction>
</comment>
<dbReference type="PROSITE" id="PS00624">
    <property type="entry name" value="GMC_OXRED_2"/>
    <property type="match status" value="1"/>
</dbReference>
<reference evidence="20 21" key="1">
    <citation type="journal article" date="2020" name="ISME J.">
        <title>Uncovering the hidden diversity of litter-decomposition mechanisms in mushroom-forming fungi.</title>
        <authorList>
            <person name="Floudas D."/>
            <person name="Bentzer J."/>
            <person name="Ahren D."/>
            <person name="Johansson T."/>
            <person name="Persson P."/>
            <person name="Tunlid A."/>
        </authorList>
    </citation>
    <scope>NUCLEOTIDE SEQUENCE [LARGE SCALE GENOMIC DNA]</scope>
    <source>
        <strain evidence="20 21">CBS 146.42</strain>
    </source>
</reference>
<dbReference type="GO" id="GO:0005576">
    <property type="term" value="C:extracellular region"/>
    <property type="evidence" value="ECO:0007669"/>
    <property type="project" value="UniProtKB-SubCell"/>
</dbReference>
<feature type="active site" description="Proton donor" evidence="15">
    <location>
        <position position="540"/>
    </location>
</feature>
<dbReference type="SUPFAM" id="SSF51905">
    <property type="entry name" value="FAD/NAD(P)-binding domain"/>
    <property type="match status" value="1"/>
</dbReference>
<comment type="similarity">
    <text evidence="3">Belongs to the GMC oxidoreductase family.</text>
</comment>
<dbReference type="EC" id="1.1.99.29" evidence="5"/>
<comment type="function">
    <text evidence="9">Catalyzes the single-oxidation or sequential double oxidation reaction of carbohydrates primarily at carbon-2 and/or carbon-3 with the concomitant reduction of the flavin. The enzyme exhibits a broad sugar substrate specificity, oxidizing different aldopyranoses to the corresponding C-1, C-2, C-3 or C-1,2, C-2,3 and C-3,4 (di)dehydro sugars with substrate-specific regioselectivity. Accepts only a narrow range of electron acceptors such as substituted benzoquinones and complexed metal ions and reacts extremely slowly with O(2) as acceptor. May play a role in the natural recycling of plant matter by oxidizing all major monosaccharides in lignocellulose and by reducing quinone compounds or reactive radical species generated during lignin depolymerization.</text>
</comment>
<proteinExistence type="inferred from homology"/>
<evidence type="ECO:0000256" key="4">
    <source>
        <dbReference type="ARBA" id="ARBA00011245"/>
    </source>
</evidence>
<feature type="region of interest" description="Disordered" evidence="17">
    <location>
        <begin position="442"/>
        <end position="462"/>
    </location>
</feature>
<dbReference type="GO" id="GO:0050660">
    <property type="term" value="F:flavin adenine dinucleotide binding"/>
    <property type="evidence" value="ECO:0007669"/>
    <property type="project" value="InterPro"/>
</dbReference>
<evidence type="ECO:0000256" key="3">
    <source>
        <dbReference type="ARBA" id="ARBA00010790"/>
    </source>
</evidence>
<evidence type="ECO:0000256" key="7">
    <source>
        <dbReference type="ARBA" id="ARBA00022630"/>
    </source>
</evidence>
<dbReference type="Gene3D" id="3.30.560.10">
    <property type="entry name" value="Glucose Oxidase, domain 3"/>
    <property type="match status" value="1"/>
</dbReference>
<evidence type="ECO:0000256" key="6">
    <source>
        <dbReference type="ARBA" id="ARBA00022525"/>
    </source>
</evidence>
<dbReference type="GO" id="GO:0033718">
    <property type="term" value="F:pyranose dehydrogenase (acceptor) activity"/>
    <property type="evidence" value="ECO:0007669"/>
    <property type="project" value="UniProtKB-EC"/>
</dbReference>
<organism evidence="20 21">
    <name type="scientific">Leucocoprinus leucothites</name>
    <dbReference type="NCBI Taxonomy" id="201217"/>
    <lineage>
        <taxon>Eukaryota</taxon>
        <taxon>Fungi</taxon>
        <taxon>Dikarya</taxon>
        <taxon>Basidiomycota</taxon>
        <taxon>Agaricomycotina</taxon>
        <taxon>Agaricomycetes</taxon>
        <taxon>Agaricomycetidae</taxon>
        <taxon>Agaricales</taxon>
        <taxon>Agaricineae</taxon>
        <taxon>Agaricaceae</taxon>
        <taxon>Leucocoprinus</taxon>
    </lineage>
</organism>
<evidence type="ECO:0000256" key="5">
    <source>
        <dbReference type="ARBA" id="ARBA00013177"/>
    </source>
</evidence>
<dbReference type="Pfam" id="PF00732">
    <property type="entry name" value="GMC_oxred_N"/>
    <property type="match status" value="1"/>
</dbReference>
<comment type="caution">
    <text evidence="20">The sequence shown here is derived from an EMBL/GenBank/DDBJ whole genome shotgun (WGS) entry which is preliminary data.</text>
</comment>
<dbReference type="PANTHER" id="PTHR11552:SF147">
    <property type="entry name" value="CHOLINE DEHYDROGENASE, MITOCHONDRIAL"/>
    <property type="match status" value="1"/>
</dbReference>
<comment type="catalytic activity">
    <reaction evidence="13">
        <text>a pyranoside + acceptor = a pyranosid-3-ulose + reduced acceptor.</text>
        <dbReference type="EC" id="1.1.99.29"/>
    </reaction>
</comment>
<comment type="catalytic activity">
    <reaction evidence="11">
        <text>pyranose + acceptor = pyranos-2,3-diulose + reduced acceptor.</text>
        <dbReference type="EC" id="1.1.99.29"/>
    </reaction>
</comment>
<evidence type="ECO:0000256" key="12">
    <source>
        <dbReference type="ARBA" id="ARBA00034029"/>
    </source>
</evidence>
<dbReference type="Pfam" id="PF05199">
    <property type="entry name" value="GMC_oxred_C"/>
    <property type="match status" value="1"/>
</dbReference>
<evidence type="ECO:0000256" key="2">
    <source>
        <dbReference type="ARBA" id="ARBA00004613"/>
    </source>
</evidence>
<comment type="subcellular location">
    <subcellularLocation>
        <location evidence="2">Secreted</location>
    </subcellularLocation>
</comment>
<feature type="domain" description="Glucose-methanol-choline oxidoreductase N-terminal" evidence="19">
    <location>
        <begin position="300"/>
        <end position="314"/>
    </location>
</feature>
<dbReference type="Gene3D" id="3.50.50.60">
    <property type="entry name" value="FAD/NAD(P)-binding domain"/>
    <property type="match status" value="1"/>
</dbReference>
<feature type="binding site" evidence="16">
    <location>
        <position position="261"/>
    </location>
    <ligand>
        <name>FAD</name>
        <dbReference type="ChEBI" id="CHEBI:57692"/>
    </ligand>
</feature>
<protein>
    <recommendedName>
        <fullName evidence="5">pyranose dehydrogenase (acceptor)</fullName>
        <ecNumber evidence="5">1.1.99.29</ecNumber>
    </recommendedName>
</protein>
<evidence type="ECO:0000256" key="8">
    <source>
        <dbReference type="ARBA" id="ARBA00022827"/>
    </source>
</evidence>
<keyword evidence="7" id="KW-0285">Flavoprotein</keyword>
<comment type="catalytic activity">
    <reaction evidence="12">
        <text>pyranose + acceptor = pyranos-3-ulose + reduced acceptor.</text>
        <dbReference type="EC" id="1.1.99.29"/>
    </reaction>
</comment>
<dbReference type="InterPro" id="IPR036188">
    <property type="entry name" value="FAD/NAD-bd_sf"/>
</dbReference>
<evidence type="ECO:0000256" key="18">
    <source>
        <dbReference type="SAM" id="SignalP"/>
    </source>
</evidence>
<dbReference type="EMBL" id="JAACJO010000009">
    <property type="protein sequence ID" value="KAF5353936.1"/>
    <property type="molecule type" value="Genomic_DNA"/>
</dbReference>
<evidence type="ECO:0000259" key="19">
    <source>
        <dbReference type="PROSITE" id="PS00624"/>
    </source>
</evidence>
<name>A0A8H5FYJ4_9AGAR</name>
<dbReference type="PANTHER" id="PTHR11552">
    <property type="entry name" value="GLUCOSE-METHANOL-CHOLINE GMC OXIDOREDUCTASE"/>
    <property type="match status" value="1"/>
</dbReference>
<evidence type="ECO:0000256" key="17">
    <source>
        <dbReference type="SAM" id="MobiDB-lite"/>
    </source>
</evidence>
<evidence type="ECO:0000256" key="1">
    <source>
        <dbReference type="ARBA" id="ARBA00001974"/>
    </source>
</evidence>
<dbReference type="SUPFAM" id="SSF54373">
    <property type="entry name" value="FAD-linked reductases, C-terminal domain"/>
    <property type="match status" value="1"/>
</dbReference>
<feature type="active site" description="Proton acceptor" evidence="15">
    <location>
        <position position="584"/>
    </location>
</feature>
<evidence type="ECO:0000256" key="16">
    <source>
        <dbReference type="PIRSR" id="PIRSR000137-2"/>
    </source>
</evidence>
<evidence type="ECO:0000256" key="10">
    <source>
        <dbReference type="ARBA" id="ARBA00033986"/>
    </source>
</evidence>
<dbReference type="PIRSF" id="PIRSF000137">
    <property type="entry name" value="Alcohol_oxidase"/>
    <property type="match status" value="1"/>
</dbReference>
<evidence type="ECO:0000256" key="9">
    <source>
        <dbReference type="ARBA" id="ARBA00024699"/>
    </source>
</evidence>
<dbReference type="AlphaFoldDB" id="A0A8H5FYJ4"/>
<dbReference type="OrthoDB" id="269227at2759"/>
<dbReference type="InterPro" id="IPR000172">
    <property type="entry name" value="GMC_OxRdtase_N"/>
</dbReference>
<dbReference type="Proteomes" id="UP000559027">
    <property type="component" value="Unassembled WGS sequence"/>
</dbReference>
<keyword evidence="6" id="KW-0964">Secreted</keyword>
<keyword evidence="21" id="KW-1185">Reference proteome</keyword>
<accession>A0A8H5FYJ4</accession>
<evidence type="ECO:0000313" key="20">
    <source>
        <dbReference type="EMBL" id="KAF5353936.1"/>
    </source>
</evidence>
<dbReference type="InterPro" id="IPR012132">
    <property type="entry name" value="GMC_OxRdtase"/>
</dbReference>
<gene>
    <name evidence="20" type="ORF">D9756_007152</name>
</gene>
<keyword evidence="18" id="KW-0732">Signal</keyword>
<comment type="cofactor">
    <cofactor evidence="1 16">
        <name>FAD</name>
        <dbReference type="ChEBI" id="CHEBI:57692"/>
    </cofactor>
</comment>